<dbReference type="PROSITE" id="PS00409">
    <property type="entry name" value="PROKAR_NTER_METHYL"/>
    <property type="match status" value="1"/>
</dbReference>
<protein>
    <recommendedName>
        <fullName evidence="4">Prepilin-type N-terminal cleavage/methylation domain-containing protein</fullName>
    </recommendedName>
</protein>
<dbReference type="eggNOG" id="COG2165">
    <property type="taxonomic scope" value="Bacteria"/>
</dbReference>
<evidence type="ECO:0008006" key="4">
    <source>
        <dbReference type="Google" id="ProtNLM"/>
    </source>
</evidence>
<reference evidence="2" key="1">
    <citation type="submission" date="2012-02" db="EMBL/GenBank/DDBJ databases">
        <title>Complete genome sequence of Phycisphaera mikurensis NBRC 102666.</title>
        <authorList>
            <person name="Ankai A."/>
            <person name="Hosoyama A."/>
            <person name="Terui Y."/>
            <person name="Sekine M."/>
            <person name="Fukai R."/>
            <person name="Kato Y."/>
            <person name="Nakamura S."/>
            <person name="Yamada-Narita S."/>
            <person name="Kawakoshi A."/>
            <person name="Fukunaga Y."/>
            <person name="Yamazaki S."/>
            <person name="Fujita N."/>
        </authorList>
    </citation>
    <scope>NUCLEOTIDE SEQUENCE [LARGE SCALE GENOMIC DNA]</scope>
    <source>
        <strain evidence="2">NBRC 102666</strain>
    </source>
</reference>
<dbReference type="EMBL" id="AP012338">
    <property type="protein sequence ID" value="BAM02880.1"/>
    <property type="molecule type" value="Genomic_DNA"/>
</dbReference>
<accession>I0IC92</accession>
<dbReference type="HOGENOM" id="CLU_041661_3_1_0"/>
<dbReference type="PANTHER" id="PTHR30093">
    <property type="entry name" value="GENERAL SECRETION PATHWAY PROTEIN G"/>
    <property type="match status" value="1"/>
</dbReference>
<sequence>MRRAGASPAPRGFTLVELLVVISIIALLVGILLPTLGAARGAGRGVACLANARSIGQAALMFADDHGGRWVSWSPGTDRKMLLVPYLEQTATNAEHRDADVWNCPENANPTRPDPLDPSRRVVLEASYGFNTNLNRKRIHQVRAPSDTVGLADGGINDLGQPRDATHLWPPSWKGRPDAGSFECRPNARHGERASVAWLDGHADTRRMEPPFYAGPVGVWTGNNVFDRRDPAYKDGLWDLH</sequence>
<gene>
    <name evidence="2" type="ordered locus">PSMK_07210</name>
</gene>
<feature type="transmembrane region" description="Helical" evidence="1">
    <location>
        <begin position="12"/>
        <end position="33"/>
    </location>
</feature>
<dbReference type="InterPro" id="IPR012902">
    <property type="entry name" value="N_methyl_site"/>
</dbReference>
<dbReference type="STRING" id="1142394.PSMK_07210"/>
<keyword evidence="1" id="KW-0812">Transmembrane</keyword>
<name>I0IC92_PHYMF</name>
<keyword evidence="1" id="KW-1133">Transmembrane helix</keyword>
<dbReference type="Proteomes" id="UP000007881">
    <property type="component" value="Chromosome"/>
</dbReference>
<dbReference type="InterPro" id="IPR045584">
    <property type="entry name" value="Pilin-like"/>
</dbReference>
<dbReference type="NCBIfam" id="TIGR02532">
    <property type="entry name" value="IV_pilin_GFxxxE"/>
    <property type="match status" value="1"/>
</dbReference>
<organism evidence="2 3">
    <name type="scientific">Phycisphaera mikurensis (strain NBRC 102666 / KCTC 22515 / FYK2301M01)</name>
    <dbReference type="NCBI Taxonomy" id="1142394"/>
    <lineage>
        <taxon>Bacteria</taxon>
        <taxon>Pseudomonadati</taxon>
        <taxon>Planctomycetota</taxon>
        <taxon>Phycisphaerae</taxon>
        <taxon>Phycisphaerales</taxon>
        <taxon>Phycisphaeraceae</taxon>
        <taxon>Phycisphaera</taxon>
    </lineage>
</organism>
<keyword evidence="1" id="KW-0472">Membrane</keyword>
<dbReference type="AlphaFoldDB" id="I0IC92"/>
<dbReference type="Gene3D" id="3.30.700.10">
    <property type="entry name" value="Glycoprotein, Type 4 Pilin"/>
    <property type="match status" value="1"/>
</dbReference>
<dbReference type="Pfam" id="PF07963">
    <property type="entry name" value="N_methyl"/>
    <property type="match status" value="1"/>
</dbReference>
<evidence type="ECO:0000256" key="1">
    <source>
        <dbReference type="SAM" id="Phobius"/>
    </source>
</evidence>
<dbReference type="SUPFAM" id="SSF54523">
    <property type="entry name" value="Pili subunits"/>
    <property type="match status" value="1"/>
</dbReference>
<proteinExistence type="predicted"/>
<dbReference type="KEGG" id="phm:PSMK_07210"/>
<keyword evidence="3" id="KW-1185">Reference proteome</keyword>
<dbReference type="PANTHER" id="PTHR30093:SF2">
    <property type="entry name" value="TYPE II SECRETION SYSTEM PROTEIN H"/>
    <property type="match status" value="1"/>
</dbReference>
<evidence type="ECO:0000313" key="3">
    <source>
        <dbReference type="Proteomes" id="UP000007881"/>
    </source>
</evidence>
<evidence type="ECO:0000313" key="2">
    <source>
        <dbReference type="EMBL" id="BAM02880.1"/>
    </source>
</evidence>